<keyword evidence="7" id="KW-1185">Reference proteome</keyword>
<proteinExistence type="predicted"/>
<dbReference type="AlphaFoldDB" id="C0BZR0"/>
<dbReference type="InterPro" id="IPR009061">
    <property type="entry name" value="DNA-bd_dom_put_sf"/>
</dbReference>
<feature type="domain" description="HTH merR-type" evidence="5">
    <location>
        <begin position="32"/>
        <end position="102"/>
    </location>
</feature>
<comment type="caution">
    <text evidence="6">The sequence shown here is derived from an EMBL/GenBank/DDBJ whole genome shotgun (WGS) entry which is preliminary data.</text>
</comment>
<dbReference type="InterPro" id="IPR047057">
    <property type="entry name" value="MerR_fam"/>
</dbReference>
<evidence type="ECO:0000259" key="5">
    <source>
        <dbReference type="PROSITE" id="PS50937"/>
    </source>
</evidence>
<evidence type="ECO:0000256" key="1">
    <source>
        <dbReference type="ARBA" id="ARBA00022491"/>
    </source>
</evidence>
<dbReference type="EMBL" id="ABYI02000019">
    <property type="protein sequence ID" value="EEG74638.1"/>
    <property type="molecule type" value="Genomic_DNA"/>
</dbReference>
<name>C0BZR0_9FIRM</name>
<evidence type="ECO:0000313" key="7">
    <source>
        <dbReference type="Proteomes" id="UP000004893"/>
    </source>
</evidence>
<keyword evidence="4" id="KW-0804">Transcription</keyword>
<dbReference type="PANTHER" id="PTHR30204">
    <property type="entry name" value="REDOX-CYCLING DRUG-SENSING TRANSCRIPTIONAL ACTIVATOR SOXR"/>
    <property type="match status" value="1"/>
</dbReference>
<dbReference type="InterPro" id="IPR029442">
    <property type="entry name" value="GyrI-like"/>
</dbReference>
<sequence>MQNSIDFTLGEIFYNVSIQFKHMIQALGGEDMFRIGQLASIYRISGKTLRYYDELGLLRPKYVDEATGYRYYTSSQIPVLNEIFLLKEMGLSLKEITYLMKEEVDKDHTLLKGVLELKQLEFDRQIQELNEKKQTIELLKKKLDKEGGIELSSFKVGIKKVEEMQVASLKASISTYSTQDALWAELLEYLNKCRAKVGNERYTIYYDSVYKSDEIQVEILKRVLAPFPETERIRHKRQEGYEEVAYLLHTGEHESVIDSYEAILTWIEENGYKVVGNIREEFHMDDFTTDDPKEFVTEIQIPVQKRGEEFVR</sequence>
<gene>
    <name evidence="6" type="ORF">CLOHYLEM_05302</name>
</gene>
<dbReference type="SMART" id="SM00871">
    <property type="entry name" value="AraC_E_bind"/>
    <property type="match status" value="1"/>
</dbReference>
<dbReference type="GO" id="GO:0003677">
    <property type="term" value="F:DNA binding"/>
    <property type="evidence" value="ECO:0007669"/>
    <property type="project" value="UniProtKB-KW"/>
</dbReference>
<dbReference type="eggNOG" id="COG0789">
    <property type="taxonomic scope" value="Bacteria"/>
</dbReference>
<evidence type="ECO:0000313" key="6">
    <source>
        <dbReference type="EMBL" id="EEG74638.1"/>
    </source>
</evidence>
<dbReference type="Pfam" id="PF06445">
    <property type="entry name" value="GyrI-like"/>
    <property type="match status" value="1"/>
</dbReference>
<dbReference type="SUPFAM" id="SSF55136">
    <property type="entry name" value="Probable bacterial effector-binding domain"/>
    <property type="match status" value="1"/>
</dbReference>
<dbReference type="SMART" id="SM00422">
    <property type="entry name" value="HTH_MERR"/>
    <property type="match status" value="1"/>
</dbReference>
<reference evidence="6" key="2">
    <citation type="submission" date="2013-06" db="EMBL/GenBank/DDBJ databases">
        <title>Draft genome sequence of Clostridium hylemonae (DSM 15053).</title>
        <authorList>
            <person name="Sudarsanam P."/>
            <person name="Ley R."/>
            <person name="Guruge J."/>
            <person name="Turnbaugh P.J."/>
            <person name="Mahowald M."/>
            <person name="Liep D."/>
            <person name="Gordon J."/>
        </authorList>
    </citation>
    <scope>NUCLEOTIDE SEQUENCE</scope>
    <source>
        <strain evidence="6">DSM 15053</strain>
    </source>
</reference>
<dbReference type="SUPFAM" id="SSF46955">
    <property type="entry name" value="Putative DNA-binding domain"/>
    <property type="match status" value="1"/>
</dbReference>
<organism evidence="6 7">
    <name type="scientific">[Clostridium] hylemonae DSM 15053</name>
    <dbReference type="NCBI Taxonomy" id="553973"/>
    <lineage>
        <taxon>Bacteria</taxon>
        <taxon>Bacillati</taxon>
        <taxon>Bacillota</taxon>
        <taxon>Clostridia</taxon>
        <taxon>Lachnospirales</taxon>
        <taxon>Lachnospiraceae</taxon>
    </lineage>
</organism>
<dbReference type="InterPro" id="IPR011256">
    <property type="entry name" value="Reg_factor_effector_dom_sf"/>
</dbReference>
<keyword evidence="1" id="KW-0678">Repressor</keyword>
<dbReference type="PROSITE" id="PS50937">
    <property type="entry name" value="HTH_MERR_2"/>
    <property type="match status" value="1"/>
</dbReference>
<evidence type="ECO:0000256" key="2">
    <source>
        <dbReference type="ARBA" id="ARBA00023015"/>
    </source>
</evidence>
<dbReference type="GO" id="GO:0003700">
    <property type="term" value="F:DNA-binding transcription factor activity"/>
    <property type="evidence" value="ECO:0007669"/>
    <property type="project" value="InterPro"/>
</dbReference>
<accession>C0BZR0</accession>
<dbReference type="Pfam" id="PF13411">
    <property type="entry name" value="MerR_1"/>
    <property type="match status" value="1"/>
</dbReference>
<reference evidence="6" key="1">
    <citation type="submission" date="2009-02" db="EMBL/GenBank/DDBJ databases">
        <authorList>
            <person name="Fulton L."/>
            <person name="Clifton S."/>
            <person name="Fulton B."/>
            <person name="Xu J."/>
            <person name="Minx P."/>
            <person name="Pepin K.H."/>
            <person name="Johnson M."/>
            <person name="Bhonagiri V."/>
            <person name="Nash W.E."/>
            <person name="Mardis E.R."/>
            <person name="Wilson R.K."/>
        </authorList>
    </citation>
    <scope>NUCLEOTIDE SEQUENCE [LARGE SCALE GENOMIC DNA]</scope>
    <source>
        <strain evidence="6">DSM 15053</strain>
    </source>
</reference>
<dbReference type="PANTHER" id="PTHR30204:SF69">
    <property type="entry name" value="MERR-FAMILY TRANSCRIPTIONAL REGULATOR"/>
    <property type="match status" value="1"/>
</dbReference>
<dbReference type="InterPro" id="IPR010499">
    <property type="entry name" value="AraC_E-bd"/>
</dbReference>
<keyword evidence="3" id="KW-0238">DNA-binding</keyword>
<evidence type="ECO:0000256" key="4">
    <source>
        <dbReference type="ARBA" id="ARBA00023163"/>
    </source>
</evidence>
<keyword evidence="2" id="KW-0805">Transcription regulation</keyword>
<dbReference type="Gene3D" id="3.20.80.10">
    <property type="entry name" value="Regulatory factor, effector binding domain"/>
    <property type="match status" value="1"/>
</dbReference>
<dbReference type="HOGENOM" id="CLU_065103_2_2_9"/>
<evidence type="ECO:0000256" key="3">
    <source>
        <dbReference type="ARBA" id="ARBA00023125"/>
    </source>
</evidence>
<dbReference type="STRING" id="553973.CLOHYLEM_05302"/>
<dbReference type="Gene3D" id="1.10.1660.10">
    <property type="match status" value="1"/>
</dbReference>
<dbReference type="Proteomes" id="UP000004893">
    <property type="component" value="Unassembled WGS sequence"/>
</dbReference>
<protein>
    <submittedName>
        <fullName evidence="6">Transcriptional regulator, effector binding domain protein</fullName>
    </submittedName>
</protein>
<dbReference type="CDD" id="cd01107">
    <property type="entry name" value="HTH_BmrR"/>
    <property type="match status" value="1"/>
</dbReference>
<dbReference type="InterPro" id="IPR000551">
    <property type="entry name" value="MerR-type_HTH_dom"/>
</dbReference>